<reference evidence="1 2" key="1">
    <citation type="submission" date="2024-05" db="EMBL/GenBank/DDBJ databases">
        <title>A draft genome resource for the thread blight pathogen Marasmius tenuissimus strain MS-2.</title>
        <authorList>
            <person name="Yulfo-Soto G.E."/>
            <person name="Baruah I.K."/>
            <person name="Amoako-Attah I."/>
            <person name="Bukari Y."/>
            <person name="Meinhardt L.W."/>
            <person name="Bailey B.A."/>
            <person name="Cohen S.P."/>
        </authorList>
    </citation>
    <scope>NUCLEOTIDE SEQUENCE [LARGE SCALE GENOMIC DNA]</scope>
    <source>
        <strain evidence="1 2">MS-2</strain>
    </source>
</reference>
<organism evidence="1 2">
    <name type="scientific">Marasmius tenuissimus</name>
    <dbReference type="NCBI Taxonomy" id="585030"/>
    <lineage>
        <taxon>Eukaryota</taxon>
        <taxon>Fungi</taxon>
        <taxon>Dikarya</taxon>
        <taxon>Basidiomycota</taxon>
        <taxon>Agaricomycotina</taxon>
        <taxon>Agaricomycetes</taxon>
        <taxon>Agaricomycetidae</taxon>
        <taxon>Agaricales</taxon>
        <taxon>Marasmiineae</taxon>
        <taxon>Marasmiaceae</taxon>
        <taxon>Marasmius</taxon>
    </lineage>
</organism>
<dbReference type="EMBL" id="JBBXMP010000604">
    <property type="protein sequence ID" value="KAL0057275.1"/>
    <property type="molecule type" value="Genomic_DNA"/>
</dbReference>
<evidence type="ECO:0000313" key="1">
    <source>
        <dbReference type="EMBL" id="KAL0057275.1"/>
    </source>
</evidence>
<name>A0ABR2Z7Q5_9AGAR</name>
<sequence length="134" mass="15199">MNHPAQLLALSNLLIRPKIHVYPELSDTVSETWQATKWLDKVDSDQLSPMWARWNAPAERHHHFYVCKLAQTKDSSYVVPVHWVTIKGVDYGDVYAVHVNAMQRITAELLQYNSLDLSRQLEAGEASLAGMLAS</sequence>
<keyword evidence="2" id="KW-1185">Reference proteome</keyword>
<dbReference type="Proteomes" id="UP001437256">
    <property type="component" value="Unassembled WGS sequence"/>
</dbReference>
<protein>
    <submittedName>
        <fullName evidence="1">Uncharacterized protein</fullName>
    </submittedName>
</protein>
<evidence type="ECO:0000313" key="2">
    <source>
        <dbReference type="Proteomes" id="UP001437256"/>
    </source>
</evidence>
<proteinExistence type="predicted"/>
<accession>A0ABR2Z7Q5</accession>
<gene>
    <name evidence="1" type="ORF">AAF712_016090</name>
</gene>
<comment type="caution">
    <text evidence="1">The sequence shown here is derived from an EMBL/GenBank/DDBJ whole genome shotgun (WGS) entry which is preliminary data.</text>
</comment>